<dbReference type="GeneID" id="75918028"/>
<sequence>MASMESGTALSALSSAVRRSSKEVCIGTVEFWGEYLILEQCVATKVEPSVMNRLYGDIKVGSFTM</sequence>
<comment type="caution">
    <text evidence="1">The sequence shown here is derived from an EMBL/GenBank/DDBJ whole genome shotgun (WGS) entry which is preliminary data.</text>
</comment>
<gene>
    <name evidence="1" type="ORF">K450DRAFT_263703</name>
</gene>
<dbReference type="Proteomes" id="UP001206595">
    <property type="component" value="Unassembled WGS sequence"/>
</dbReference>
<dbReference type="RefSeq" id="XP_051440025.1">
    <property type="nucleotide sequence ID" value="XM_051592686.1"/>
</dbReference>
<reference evidence="1" key="2">
    <citation type="journal article" date="2022" name="Proc. Natl. Acad. Sci. U.S.A.">
        <title>Diploid-dominant life cycles characterize the early evolution of Fungi.</title>
        <authorList>
            <person name="Amses K.R."/>
            <person name="Simmons D.R."/>
            <person name="Longcore J.E."/>
            <person name="Mondo S.J."/>
            <person name="Seto K."/>
            <person name="Jeronimo G.H."/>
            <person name="Bonds A.E."/>
            <person name="Quandt C.A."/>
            <person name="Davis W.J."/>
            <person name="Chang Y."/>
            <person name="Federici B.A."/>
            <person name="Kuo A."/>
            <person name="LaButti K."/>
            <person name="Pangilinan J."/>
            <person name="Andreopoulos W."/>
            <person name="Tritt A."/>
            <person name="Riley R."/>
            <person name="Hundley H."/>
            <person name="Johnson J."/>
            <person name="Lipzen A."/>
            <person name="Barry K."/>
            <person name="Lang B.F."/>
            <person name="Cuomo C.A."/>
            <person name="Buchler N.E."/>
            <person name="Grigoriev I.V."/>
            <person name="Spatafora J.W."/>
            <person name="Stajich J.E."/>
            <person name="James T.Y."/>
        </authorList>
    </citation>
    <scope>NUCLEOTIDE SEQUENCE</scope>
    <source>
        <strain evidence="1">AG</strain>
    </source>
</reference>
<protein>
    <submittedName>
        <fullName evidence="1">Uncharacterized protein</fullName>
    </submittedName>
</protein>
<keyword evidence="2" id="KW-1185">Reference proteome</keyword>
<dbReference type="AlphaFoldDB" id="A0AAD5E1D7"/>
<dbReference type="EMBL" id="MU621009">
    <property type="protein sequence ID" value="KAI8575019.1"/>
    <property type="molecule type" value="Genomic_DNA"/>
</dbReference>
<evidence type="ECO:0000313" key="2">
    <source>
        <dbReference type="Proteomes" id="UP001206595"/>
    </source>
</evidence>
<reference evidence="1" key="1">
    <citation type="submission" date="2021-06" db="EMBL/GenBank/DDBJ databases">
        <authorList>
            <consortium name="DOE Joint Genome Institute"/>
            <person name="Mondo S.J."/>
            <person name="Amses K.R."/>
            <person name="Simmons D.R."/>
            <person name="Longcore J.E."/>
            <person name="Seto K."/>
            <person name="Alves G.H."/>
            <person name="Bonds A.E."/>
            <person name="Quandt C.A."/>
            <person name="Davis W.J."/>
            <person name="Chang Y."/>
            <person name="Letcher P.M."/>
            <person name="Powell M.J."/>
            <person name="Kuo A."/>
            <person name="Labutti K."/>
            <person name="Pangilinan J."/>
            <person name="Andreopoulos W."/>
            <person name="Tritt A."/>
            <person name="Riley R."/>
            <person name="Hundley H."/>
            <person name="Johnson J."/>
            <person name="Lipzen A."/>
            <person name="Barry K."/>
            <person name="Berbee M.L."/>
            <person name="Buchler N.E."/>
            <person name="Grigoriev I.V."/>
            <person name="Spatafora J.W."/>
            <person name="Stajich J.E."/>
            <person name="James T.Y."/>
        </authorList>
    </citation>
    <scope>NUCLEOTIDE SEQUENCE</scope>
    <source>
        <strain evidence="1">AG</strain>
    </source>
</reference>
<accession>A0AAD5E1D7</accession>
<proteinExistence type="predicted"/>
<organism evidence="1 2">
    <name type="scientific">Umbelopsis ramanniana AG</name>
    <dbReference type="NCBI Taxonomy" id="1314678"/>
    <lineage>
        <taxon>Eukaryota</taxon>
        <taxon>Fungi</taxon>
        <taxon>Fungi incertae sedis</taxon>
        <taxon>Mucoromycota</taxon>
        <taxon>Mucoromycotina</taxon>
        <taxon>Umbelopsidomycetes</taxon>
        <taxon>Umbelopsidales</taxon>
        <taxon>Umbelopsidaceae</taxon>
        <taxon>Umbelopsis</taxon>
    </lineage>
</organism>
<name>A0AAD5E1D7_UMBRA</name>
<evidence type="ECO:0000313" key="1">
    <source>
        <dbReference type="EMBL" id="KAI8575019.1"/>
    </source>
</evidence>